<evidence type="ECO:0000256" key="1">
    <source>
        <dbReference type="SAM" id="MobiDB-lite"/>
    </source>
</evidence>
<dbReference type="EMBL" id="QPJK01000008">
    <property type="protein sequence ID" value="RCW67968.1"/>
    <property type="molecule type" value="Genomic_DNA"/>
</dbReference>
<dbReference type="Proteomes" id="UP000252884">
    <property type="component" value="Unassembled WGS sequence"/>
</dbReference>
<evidence type="ECO:0000313" key="2">
    <source>
        <dbReference type="EMBL" id="RCW67968.1"/>
    </source>
</evidence>
<dbReference type="InterPro" id="IPR025528">
    <property type="entry name" value="BrnA_antitoxin"/>
</dbReference>
<dbReference type="AlphaFoldDB" id="A0A368XLQ5"/>
<accession>A0A368XLQ5</accession>
<comment type="caution">
    <text evidence="2">The sequence shown here is derived from an EMBL/GenBank/DDBJ whole genome shotgun (WGS) entry which is preliminary data.</text>
</comment>
<name>A0A368XLQ5_9BURK</name>
<reference evidence="2 3" key="1">
    <citation type="submission" date="2018-07" db="EMBL/GenBank/DDBJ databases">
        <title>Genomic Encyclopedia of Type Strains, Phase IV (KMG-IV): sequencing the most valuable type-strain genomes for metagenomic binning, comparative biology and taxonomic classification.</title>
        <authorList>
            <person name="Goeker M."/>
        </authorList>
    </citation>
    <scope>NUCLEOTIDE SEQUENCE [LARGE SCALE GENOMIC DNA]</scope>
    <source>
        <strain evidence="2 3">DSM 21634</strain>
    </source>
</reference>
<dbReference type="Pfam" id="PF14384">
    <property type="entry name" value="BrnA_antitoxin"/>
    <property type="match status" value="1"/>
</dbReference>
<feature type="compositionally biased region" description="Basic and acidic residues" evidence="1">
    <location>
        <begin position="1"/>
        <end position="10"/>
    </location>
</feature>
<proteinExistence type="predicted"/>
<sequence length="89" mass="9910">MVPTAAEDRAINAAARSDPDAQPLTPAQLKAMVPLRALRGRPPSNNQKVLASVRYSREVVDYFKSTGDGWHSRMDEVLRKHVNRRARSG</sequence>
<gene>
    <name evidence="2" type="ORF">DES41_108145</name>
</gene>
<keyword evidence="3" id="KW-1185">Reference proteome</keyword>
<protein>
    <submittedName>
        <fullName evidence="2">Uncharacterized protein (DUF4415 family)</fullName>
    </submittedName>
</protein>
<feature type="region of interest" description="Disordered" evidence="1">
    <location>
        <begin position="1"/>
        <end position="24"/>
    </location>
</feature>
<organism evidence="2 3">
    <name type="scientific">Pseudorhodoferax soli</name>
    <dbReference type="NCBI Taxonomy" id="545864"/>
    <lineage>
        <taxon>Bacteria</taxon>
        <taxon>Pseudomonadati</taxon>
        <taxon>Pseudomonadota</taxon>
        <taxon>Betaproteobacteria</taxon>
        <taxon>Burkholderiales</taxon>
        <taxon>Comamonadaceae</taxon>
    </lineage>
</organism>
<evidence type="ECO:0000313" key="3">
    <source>
        <dbReference type="Proteomes" id="UP000252884"/>
    </source>
</evidence>